<gene>
    <name evidence="4" type="ORF">DFH08DRAFT_842564</name>
</gene>
<dbReference type="SUPFAM" id="SSF57701">
    <property type="entry name" value="Zn2/Cys6 DNA-binding domain"/>
    <property type="match status" value="1"/>
</dbReference>
<evidence type="ECO:0000256" key="2">
    <source>
        <dbReference type="ARBA" id="ARBA00023242"/>
    </source>
</evidence>
<keyword evidence="2" id="KW-0539">Nucleus</keyword>
<dbReference type="PROSITE" id="PS50048">
    <property type="entry name" value="ZN2_CY6_FUNGAL_2"/>
    <property type="match status" value="1"/>
</dbReference>
<dbReference type="InterPro" id="IPR001138">
    <property type="entry name" value="Zn2Cys6_DnaBD"/>
</dbReference>
<proteinExistence type="predicted"/>
<evidence type="ECO:0000313" key="4">
    <source>
        <dbReference type="EMBL" id="KAJ7360937.1"/>
    </source>
</evidence>
<dbReference type="GO" id="GO:0006351">
    <property type="term" value="P:DNA-templated transcription"/>
    <property type="evidence" value="ECO:0007669"/>
    <property type="project" value="InterPro"/>
</dbReference>
<dbReference type="InterPro" id="IPR036864">
    <property type="entry name" value="Zn2-C6_fun-type_DNA-bd_sf"/>
</dbReference>
<evidence type="ECO:0000313" key="5">
    <source>
        <dbReference type="Proteomes" id="UP001218218"/>
    </source>
</evidence>
<dbReference type="CDD" id="cd12148">
    <property type="entry name" value="fungal_TF_MHR"/>
    <property type="match status" value="1"/>
</dbReference>
<keyword evidence="1" id="KW-0479">Metal-binding</keyword>
<dbReference type="SMART" id="SM00066">
    <property type="entry name" value="GAL4"/>
    <property type="match status" value="1"/>
</dbReference>
<dbReference type="InterPro" id="IPR007219">
    <property type="entry name" value="XnlR_reg_dom"/>
</dbReference>
<protein>
    <submittedName>
        <fullName evidence="4">Fungal-specific transcription factor domain-containing protein</fullName>
    </submittedName>
</protein>
<sequence length="759" mass="85832">MYQDPARQNGKRRRLQGSCDSCRKRKVRCDSAEMPENRCTNCIVTRIECTHERLKAAEGTSPRVFAPTKTVVTAQEHVATILSPSYVYTTSQDPKATHRILVQVAQYARNLEEKLAALQPQTLVPITTSSNLTEACNPENTVSKDALDIQDALRLLTISGTDRFYGHSSSVQFTKTAIKRIRVSAPYVQRPEFWRTQPWERLTIEPPQQVFPENDLLKALIKIYFEQINPLLGILHFPSFHQSILDGLHFRDPQFGAVVLTVCALASRYSDDPRVFIEGANSEHSCGWKWYRQVRPLRATFSDVPSLYELQLICLGTIFIIGQSIPEESWILAGIGIRCAQGVGAHQRSAYSNMKPLTAELYRRVFWILVVIDTTMSTFNGRPSMTNPNDFDIDLPVDYDDWEKSDAVQPEGKPSNCASLPVYLRLMLIFGRIQRAVYPANGQMCSESVVVELDSALNEWVDTIPEHLRWNPHQENQVFLDQSATLYSTYYHAQILMHRPFIPAPGKESVKMNFPSLAICANAARSCGHVLDVQARRGRGLLHYPTLMTTLFDSAVVLLVNVWAVVGSRGPQTPEDFARATADAQNCVRVLRLYERRWRVAGRKCDIISAMLNIGKYTSHAHSLKREREVEEMSTPPDLEEFLSRPEGSTPEQMTALGHPIQETDHLFSLPLLTVELGRLPVYDPFDYEPTFQPNEFEPDPLYNVDSALDSIFSPPQVRLPGDEDIQLPSNPLDIPLGYGWRDWDAYLASVDGMNQGTF</sequence>
<dbReference type="GO" id="GO:0008270">
    <property type="term" value="F:zinc ion binding"/>
    <property type="evidence" value="ECO:0007669"/>
    <property type="project" value="InterPro"/>
</dbReference>
<dbReference type="Pfam" id="PF00172">
    <property type="entry name" value="Zn_clus"/>
    <property type="match status" value="1"/>
</dbReference>
<reference evidence="4" key="1">
    <citation type="submission" date="2023-03" db="EMBL/GenBank/DDBJ databases">
        <title>Massive genome expansion in bonnet fungi (Mycena s.s.) driven by repeated elements and novel gene families across ecological guilds.</title>
        <authorList>
            <consortium name="Lawrence Berkeley National Laboratory"/>
            <person name="Harder C.B."/>
            <person name="Miyauchi S."/>
            <person name="Viragh M."/>
            <person name="Kuo A."/>
            <person name="Thoen E."/>
            <person name="Andreopoulos B."/>
            <person name="Lu D."/>
            <person name="Skrede I."/>
            <person name="Drula E."/>
            <person name="Henrissat B."/>
            <person name="Morin E."/>
            <person name="Kohler A."/>
            <person name="Barry K."/>
            <person name="LaButti K."/>
            <person name="Morin E."/>
            <person name="Salamov A."/>
            <person name="Lipzen A."/>
            <person name="Mereny Z."/>
            <person name="Hegedus B."/>
            <person name="Baldrian P."/>
            <person name="Stursova M."/>
            <person name="Weitz H."/>
            <person name="Taylor A."/>
            <person name="Grigoriev I.V."/>
            <person name="Nagy L.G."/>
            <person name="Martin F."/>
            <person name="Kauserud H."/>
        </authorList>
    </citation>
    <scope>NUCLEOTIDE SEQUENCE</scope>
    <source>
        <strain evidence="4">CBHHK002</strain>
    </source>
</reference>
<dbReference type="GO" id="GO:0003677">
    <property type="term" value="F:DNA binding"/>
    <property type="evidence" value="ECO:0007669"/>
    <property type="project" value="InterPro"/>
</dbReference>
<dbReference type="Proteomes" id="UP001218218">
    <property type="component" value="Unassembled WGS sequence"/>
</dbReference>
<dbReference type="CDD" id="cd00067">
    <property type="entry name" value="GAL4"/>
    <property type="match status" value="1"/>
</dbReference>
<dbReference type="PROSITE" id="PS00463">
    <property type="entry name" value="ZN2_CY6_FUNGAL_1"/>
    <property type="match status" value="1"/>
</dbReference>
<dbReference type="Gene3D" id="4.10.240.10">
    <property type="entry name" value="Zn(2)-C6 fungal-type DNA-binding domain"/>
    <property type="match status" value="1"/>
</dbReference>
<dbReference type="PANTHER" id="PTHR46910">
    <property type="entry name" value="TRANSCRIPTION FACTOR PDR1"/>
    <property type="match status" value="1"/>
</dbReference>
<dbReference type="EMBL" id="JARIHO010000005">
    <property type="protein sequence ID" value="KAJ7360937.1"/>
    <property type="molecule type" value="Genomic_DNA"/>
</dbReference>
<evidence type="ECO:0000259" key="3">
    <source>
        <dbReference type="PROSITE" id="PS50048"/>
    </source>
</evidence>
<keyword evidence="5" id="KW-1185">Reference proteome</keyword>
<accession>A0AAD7F0Y8</accession>
<organism evidence="4 5">
    <name type="scientific">Mycena albidolilacea</name>
    <dbReference type="NCBI Taxonomy" id="1033008"/>
    <lineage>
        <taxon>Eukaryota</taxon>
        <taxon>Fungi</taxon>
        <taxon>Dikarya</taxon>
        <taxon>Basidiomycota</taxon>
        <taxon>Agaricomycotina</taxon>
        <taxon>Agaricomycetes</taxon>
        <taxon>Agaricomycetidae</taxon>
        <taxon>Agaricales</taxon>
        <taxon>Marasmiineae</taxon>
        <taxon>Mycenaceae</taxon>
        <taxon>Mycena</taxon>
    </lineage>
</organism>
<dbReference type="AlphaFoldDB" id="A0AAD7F0Y8"/>
<name>A0AAD7F0Y8_9AGAR</name>
<dbReference type="SMART" id="SM00906">
    <property type="entry name" value="Fungal_trans"/>
    <property type="match status" value="1"/>
</dbReference>
<dbReference type="Pfam" id="PF04082">
    <property type="entry name" value="Fungal_trans"/>
    <property type="match status" value="1"/>
</dbReference>
<dbReference type="InterPro" id="IPR050987">
    <property type="entry name" value="AtrR-like"/>
</dbReference>
<evidence type="ECO:0000256" key="1">
    <source>
        <dbReference type="ARBA" id="ARBA00022723"/>
    </source>
</evidence>
<dbReference type="GO" id="GO:0000981">
    <property type="term" value="F:DNA-binding transcription factor activity, RNA polymerase II-specific"/>
    <property type="evidence" value="ECO:0007669"/>
    <property type="project" value="InterPro"/>
</dbReference>
<dbReference type="PANTHER" id="PTHR46910:SF38">
    <property type="entry name" value="ZN(2)-C6 FUNGAL-TYPE DOMAIN-CONTAINING PROTEIN"/>
    <property type="match status" value="1"/>
</dbReference>
<feature type="domain" description="Zn(2)-C6 fungal-type" evidence="3">
    <location>
        <begin position="18"/>
        <end position="51"/>
    </location>
</feature>
<comment type="caution">
    <text evidence="4">The sequence shown here is derived from an EMBL/GenBank/DDBJ whole genome shotgun (WGS) entry which is preliminary data.</text>
</comment>